<dbReference type="Proteomes" id="UP000671862">
    <property type="component" value="Chromosome"/>
</dbReference>
<dbReference type="RefSeq" id="WP_207566346.1">
    <property type="nucleotide sequence ID" value="NZ_CP071446.1"/>
</dbReference>
<dbReference type="PANTHER" id="PTHR33930:SF2">
    <property type="entry name" value="BLR3452 PROTEIN"/>
    <property type="match status" value="1"/>
</dbReference>
<evidence type="ECO:0000313" key="2">
    <source>
        <dbReference type="EMBL" id="QTA37622.1"/>
    </source>
</evidence>
<dbReference type="EMBL" id="CP071446">
    <property type="protein sequence ID" value="QTA37622.1"/>
    <property type="molecule type" value="Genomic_DNA"/>
</dbReference>
<dbReference type="Gene3D" id="1.20.1290.10">
    <property type="entry name" value="AhpD-like"/>
    <property type="match status" value="1"/>
</dbReference>
<proteinExistence type="predicted"/>
<protein>
    <submittedName>
        <fullName evidence="2">Carboxymuconolactone decarboxylase family protein</fullName>
    </submittedName>
</protein>
<gene>
    <name evidence="2" type="ORF">JYK00_07780</name>
</gene>
<keyword evidence="3" id="KW-1185">Reference proteome</keyword>
<feature type="domain" description="Carboxymuconolactone decarboxylase-like" evidence="1">
    <location>
        <begin position="11"/>
        <end position="93"/>
    </location>
</feature>
<dbReference type="InterPro" id="IPR029032">
    <property type="entry name" value="AhpD-like"/>
</dbReference>
<dbReference type="SUPFAM" id="SSF69118">
    <property type="entry name" value="AhpD-like"/>
    <property type="match status" value="1"/>
</dbReference>
<reference evidence="2 3" key="1">
    <citation type="submission" date="2021-03" db="EMBL/GenBank/DDBJ databases">
        <title>Thermosipho ferrireducens sp.nov., an anaerobic thermophilic iron-reducing bacterium isolated from a deep-sea hydrothermal sulfide deposits.</title>
        <authorList>
            <person name="Zeng X."/>
            <person name="Chen Y."/>
            <person name="Shao Z."/>
        </authorList>
    </citation>
    <scope>NUCLEOTIDE SEQUENCE [LARGE SCALE GENOMIC DNA]</scope>
    <source>
        <strain evidence="2 3">JL129W03</strain>
    </source>
</reference>
<dbReference type="InterPro" id="IPR003779">
    <property type="entry name" value="CMD-like"/>
</dbReference>
<name>A0ABX7S7L6_9BACT</name>
<sequence>MNLKEWRKSLPEVTGGLVRMRQKALSDGEIPSKYKILMALTMSIVAKCEPCIKAYVEKSKNANVNEKEFLEALETSIMFAGCVGEQWALKAMKYWEDIKIEKDENCCSTDE</sequence>
<dbReference type="Pfam" id="PF02627">
    <property type="entry name" value="CMD"/>
    <property type="match status" value="1"/>
</dbReference>
<dbReference type="PANTHER" id="PTHR33930">
    <property type="entry name" value="ALKYL HYDROPEROXIDE REDUCTASE AHPD"/>
    <property type="match status" value="1"/>
</dbReference>
<evidence type="ECO:0000259" key="1">
    <source>
        <dbReference type="Pfam" id="PF02627"/>
    </source>
</evidence>
<organism evidence="2 3">
    <name type="scientific">Thermosipho ferrireducens</name>
    <dbReference type="NCBI Taxonomy" id="2571116"/>
    <lineage>
        <taxon>Bacteria</taxon>
        <taxon>Thermotogati</taxon>
        <taxon>Thermotogota</taxon>
        <taxon>Thermotogae</taxon>
        <taxon>Thermotogales</taxon>
        <taxon>Fervidobacteriaceae</taxon>
        <taxon>Thermosipho</taxon>
    </lineage>
</organism>
<accession>A0ABX7S7L6</accession>
<evidence type="ECO:0000313" key="3">
    <source>
        <dbReference type="Proteomes" id="UP000671862"/>
    </source>
</evidence>